<dbReference type="AlphaFoldDB" id="A0A9X6VKY8"/>
<comment type="caution">
    <text evidence="2">The sequence shown here is derived from an EMBL/GenBank/DDBJ whole genome shotgun (WGS) entry which is preliminary data.</text>
</comment>
<dbReference type="Pfam" id="PF10592">
    <property type="entry name" value="AIPR"/>
    <property type="match status" value="1"/>
</dbReference>
<accession>A0A9X6VKY8</accession>
<dbReference type="InterPro" id="IPR018891">
    <property type="entry name" value="AIPR_C"/>
</dbReference>
<organism evidence="2 3">
    <name type="scientific">Bacillus cereus</name>
    <dbReference type="NCBI Taxonomy" id="1396"/>
    <lineage>
        <taxon>Bacteria</taxon>
        <taxon>Bacillati</taxon>
        <taxon>Bacillota</taxon>
        <taxon>Bacilli</taxon>
        <taxon>Bacillales</taxon>
        <taxon>Bacillaceae</taxon>
        <taxon>Bacillus</taxon>
        <taxon>Bacillus cereus group</taxon>
    </lineage>
</organism>
<dbReference type="RefSeq" id="WP_098275277.1">
    <property type="nucleotide sequence ID" value="NZ_NTRC01000009.1"/>
</dbReference>
<dbReference type="EMBL" id="NTRC01000009">
    <property type="protein sequence ID" value="PFD21558.1"/>
    <property type="molecule type" value="Genomic_DNA"/>
</dbReference>
<dbReference type="Proteomes" id="UP000219743">
    <property type="component" value="Unassembled WGS sequence"/>
</dbReference>
<gene>
    <name evidence="2" type="ORF">CN263_14840</name>
</gene>
<name>A0A9X6VKY8_BACCE</name>
<protein>
    <recommendedName>
        <fullName evidence="1">Abortive phage infection protein C-terminal domain-containing protein</fullName>
    </recommendedName>
</protein>
<reference evidence="2 3" key="1">
    <citation type="submission" date="2017-09" db="EMBL/GenBank/DDBJ databases">
        <title>Large-scale bioinformatics analysis of Bacillus genomes uncovers conserved roles of natural products in bacterial physiology.</title>
        <authorList>
            <consortium name="Agbiome Team Llc"/>
            <person name="Bleich R.M."/>
            <person name="Kirk G.J."/>
            <person name="Santa Maria K.C."/>
            <person name="Allen S.E."/>
            <person name="Farag S."/>
            <person name="Shank E.A."/>
            <person name="Bowers A."/>
        </authorList>
    </citation>
    <scope>NUCLEOTIDE SEQUENCE [LARGE SCALE GENOMIC DNA]</scope>
    <source>
        <strain evidence="2 3">AFS024404</strain>
    </source>
</reference>
<proteinExistence type="predicted"/>
<sequence>MKKVKETIVVRAKFMRRLPDPIDSGKQHYLFWLSSNDLPDAFPTNPNPRPANIELLTYREVADSFLNQNGATPYTFHLKNKGLDIVAQYVKQLEKADHYEIGFNDNEGLANGHHTFKIMKKHAKKNNEQFVFVKVTTNVPADFIPEMANGLNTSVQVHLESILNKKGAFDWIKEVVADETYANEISYVENERKAVNVLELISILTIFNIDLHEGIEKHPKYTYSARAKCLKLYEDYTDSYKQLTPILKDILILHDTIKEQGPVVHREQGGKNTIGYIETRERTPVQLIFINKKSSEFLSKGALFPILAAFRWFITKDEKTGLYKWKNKGGFMDIIAIWDEHGKHLMNAIKDSYNAVGKDPNALGKNNVTWSSAYSELLSAFLSKQQF</sequence>
<evidence type="ECO:0000259" key="1">
    <source>
        <dbReference type="Pfam" id="PF10592"/>
    </source>
</evidence>
<evidence type="ECO:0000313" key="2">
    <source>
        <dbReference type="EMBL" id="PFD21558.1"/>
    </source>
</evidence>
<feature type="domain" description="Abortive phage infection protein C-terminal" evidence="1">
    <location>
        <begin position="73"/>
        <end position="352"/>
    </location>
</feature>
<evidence type="ECO:0000313" key="3">
    <source>
        <dbReference type="Proteomes" id="UP000219743"/>
    </source>
</evidence>